<dbReference type="AlphaFoldDB" id="A0A158PJH6"/>
<dbReference type="WBParaSite" id="ACOC_0000877001-mRNA-1">
    <property type="protein sequence ID" value="ACOC_0000877001-mRNA-1"/>
    <property type="gene ID" value="ACOC_0000877001"/>
</dbReference>
<dbReference type="OMA" id="MISGCCE"/>
<dbReference type="InterPro" id="IPR056225">
    <property type="entry name" value="NDNF_N"/>
</dbReference>
<dbReference type="Proteomes" id="UP000267027">
    <property type="component" value="Unassembled WGS sequence"/>
</dbReference>
<dbReference type="OrthoDB" id="9872501at2759"/>
<organism evidence="4">
    <name type="scientific">Angiostrongylus costaricensis</name>
    <name type="common">Nematode worm</name>
    <dbReference type="NCBI Taxonomy" id="334426"/>
    <lineage>
        <taxon>Eukaryota</taxon>
        <taxon>Metazoa</taxon>
        <taxon>Ecdysozoa</taxon>
        <taxon>Nematoda</taxon>
        <taxon>Chromadorea</taxon>
        <taxon>Rhabditida</taxon>
        <taxon>Rhabditina</taxon>
        <taxon>Rhabditomorpha</taxon>
        <taxon>Strongyloidea</taxon>
        <taxon>Metastrongylidae</taxon>
        <taxon>Angiostrongylus</taxon>
    </lineage>
</organism>
<reference evidence="2 3" key="2">
    <citation type="submission" date="2018-11" db="EMBL/GenBank/DDBJ databases">
        <authorList>
            <consortium name="Pathogen Informatics"/>
        </authorList>
    </citation>
    <scope>NUCLEOTIDE SEQUENCE [LARGE SCALE GENOMIC DNA]</scope>
    <source>
        <strain evidence="2 3">Costa Rica</strain>
    </source>
</reference>
<protein>
    <submittedName>
        <fullName evidence="4">Ras-associating domain-containing protein</fullName>
    </submittedName>
</protein>
<evidence type="ECO:0000313" key="2">
    <source>
        <dbReference type="EMBL" id="VDM60356.1"/>
    </source>
</evidence>
<dbReference type="EMBL" id="UYYA01004200">
    <property type="protein sequence ID" value="VDM60356.1"/>
    <property type="molecule type" value="Genomic_DNA"/>
</dbReference>
<accession>A0A158PJH6</accession>
<keyword evidence="3" id="KW-1185">Reference proteome</keyword>
<proteinExistence type="predicted"/>
<gene>
    <name evidence="2" type="ORF">ACOC_LOCUS8771</name>
</gene>
<feature type="domain" description="Neuron-derived neurotrophic factor N-terminal" evidence="1">
    <location>
        <begin position="40"/>
        <end position="97"/>
    </location>
</feature>
<evidence type="ECO:0000313" key="3">
    <source>
        <dbReference type="Proteomes" id="UP000267027"/>
    </source>
</evidence>
<dbReference type="Pfam" id="PF24354">
    <property type="entry name" value="NDNF_N"/>
    <property type="match status" value="1"/>
</dbReference>
<evidence type="ECO:0000259" key="1">
    <source>
        <dbReference type="Pfam" id="PF24354"/>
    </source>
</evidence>
<reference evidence="4" key="1">
    <citation type="submission" date="2016-04" db="UniProtKB">
        <authorList>
            <consortium name="WormBaseParasite"/>
        </authorList>
    </citation>
    <scope>IDENTIFICATION</scope>
</reference>
<name>A0A158PJH6_ANGCS</name>
<sequence>MEHSISRFGIVNTDLCVVSTRMISGCCEFEPFESEDEFSRIDSLDSPKLELIAGQEDDRRMTFFKQNFPKGILLLVLTASTPSSARLFLSHSQDEMDAFYPPLPHDTRLAYAVSKGDSSDSSQVLITWKVVERIRQAEFP</sequence>
<evidence type="ECO:0000313" key="4">
    <source>
        <dbReference type="WBParaSite" id="ACOC_0000877001-mRNA-1"/>
    </source>
</evidence>